<proteinExistence type="predicted"/>
<comment type="caution">
    <text evidence="1">The sequence shown here is derived from an EMBL/GenBank/DDBJ whole genome shotgun (WGS) entry which is preliminary data.</text>
</comment>
<evidence type="ECO:0000313" key="1">
    <source>
        <dbReference type="EMBL" id="KAK5771807.1"/>
    </source>
</evidence>
<gene>
    <name evidence="1" type="ORF">PVK06_048051</name>
</gene>
<name>A0ABR0MEV8_GOSAR</name>
<evidence type="ECO:0008006" key="3">
    <source>
        <dbReference type="Google" id="ProtNLM"/>
    </source>
</evidence>
<evidence type="ECO:0000313" key="2">
    <source>
        <dbReference type="Proteomes" id="UP001358586"/>
    </source>
</evidence>
<dbReference type="EMBL" id="JARKNE010000013">
    <property type="protein sequence ID" value="KAK5771807.1"/>
    <property type="molecule type" value="Genomic_DNA"/>
</dbReference>
<accession>A0ABR0MEV8</accession>
<protein>
    <recommendedName>
        <fullName evidence="3">RNase H type-1 domain-containing protein</fullName>
    </recommendedName>
</protein>
<reference evidence="1 2" key="1">
    <citation type="submission" date="2023-03" db="EMBL/GenBank/DDBJ databases">
        <title>WGS of Gossypium arboreum.</title>
        <authorList>
            <person name="Yu D."/>
        </authorList>
    </citation>
    <scope>NUCLEOTIDE SEQUENCE [LARGE SCALE GENOMIC DNA]</scope>
    <source>
        <tissue evidence="1">Leaf</tissue>
    </source>
</reference>
<organism evidence="1 2">
    <name type="scientific">Gossypium arboreum</name>
    <name type="common">Tree cotton</name>
    <name type="synonym">Gossypium nanking</name>
    <dbReference type="NCBI Taxonomy" id="29729"/>
    <lineage>
        <taxon>Eukaryota</taxon>
        <taxon>Viridiplantae</taxon>
        <taxon>Streptophyta</taxon>
        <taxon>Embryophyta</taxon>
        <taxon>Tracheophyta</taxon>
        <taxon>Spermatophyta</taxon>
        <taxon>Magnoliopsida</taxon>
        <taxon>eudicotyledons</taxon>
        <taxon>Gunneridae</taxon>
        <taxon>Pentapetalae</taxon>
        <taxon>rosids</taxon>
        <taxon>malvids</taxon>
        <taxon>Malvales</taxon>
        <taxon>Malvaceae</taxon>
        <taxon>Malvoideae</taxon>
        <taxon>Gossypium</taxon>
    </lineage>
</organism>
<keyword evidence="2" id="KW-1185">Reference proteome</keyword>
<sequence length="176" mass="19422">MEPLPLYNGRYSGIGPLFKSLIPEEKVDGSELPPFLSPAGRVGVSYFPELLVHQTCPAGVWQHRNKIYYQGGRQSVFGLVSFIKAYYTETSNVEAAIATNIMQNDNAWNPPTMNVVKANFDASFDRQDHSSVAGIIFRDSEEHILAACTYPNKFVADTTTTEARACLQSEVGKLNG</sequence>
<dbReference type="Proteomes" id="UP001358586">
    <property type="component" value="Chromosome 13"/>
</dbReference>